<dbReference type="Proteomes" id="UP000243250">
    <property type="component" value="Unassembled WGS sequence"/>
</dbReference>
<dbReference type="STRING" id="555875.SAMN04488124_2290"/>
<name>A0A1I6HIJ3_9EURY</name>
<proteinExistence type="predicted"/>
<feature type="region of interest" description="Disordered" evidence="1">
    <location>
        <begin position="1"/>
        <end position="30"/>
    </location>
</feature>
<reference evidence="4" key="1">
    <citation type="submission" date="2016-10" db="EMBL/GenBank/DDBJ databases">
        <authorList>
            <person name="Varghese N."/>
            <person name="Submissions S."/>
        </authorList>
    </citation>
    <scope>NUCLEOTIDE SEQUENCE [LARGE SCALE GENOMIC DNA]</scope>
    <source>
        <strain evidence="4">CGMCC 1.8711</strain>
    </source>
</reference>
<evidence type="ECO:0000256" key="1">
    <source>
        <dbReference type="SAM" id="MobiDB-lite"/>
    </source>
</evidence>
<dbReference type="EMBL" id="FOYS01000003">
    <property type="protein sequence ID" value="SFR54303.1"/>
    <property type="molecule type" value="Genomic_DNA"/>
</dbReference>
<dbReference type="InterPro" id="IPR013087">
    <property type="entry name" value="Znf_C2H2_type"/>
</dbReference>
<feature type="compositionally biased region" description="Basic and acidic residues" evidence="1">
    <location>
        <begin position="1"/>
        <end position="24"/>
    </location>
</feature>
<organism evidence="3 4">
    <name type="scientific">Halogeometricum limi</name>
    <dbReference type="NCBI Taxonomy" id="555875"/>
    <lineage>
        <taxon>Archaea</taxon>
        <taxon>Methanobacteriati</taxon>
        <taxon>Methanobacteriota</taxon>
        <taxon>Stenosarchaea group</taxon>
        <taxon>Halobacteria</taxon>
        <taxon>Halobacteriales</taxon>
        <taxon>Haloferacaceae</taxon>
        <taxon>Halogeometricum</taxon>
    </lineage>
</organism>
<accession>A0A1I6HIJ3</accession>
<sequence length="58" mass="6688">MTYIESDRHNDYPRRERTDGMEDRPTEDETTCQCSACGDSFADEGELRDHVKSVGLVY</sequence>
<dbReference type="PROSITE" id="PS50157">
    <property type="entry name" value="ZINC_FINGER_C2H2_2"/>
    <property type="match status" value="1"/>
</dbReference>
<protein>
    <recommendedName>
        <fullName evidence="2">C2H2-type domain-containing protein</fullName>
    </recommendedName>
</protein>
<keyword evidence="4" id="KW-1185">Reference proteome</keyword>
<feature type="domain" description="C2H2-type" evidence="2">
    <location>
        <begin position="32"/>
        <end position="58"/>
    </location>
</feature>
<evidence type="ECO:0000259" key="2">
    <source>
        <dbReference type="PROSITE" id="PS50157"/>
    </source>
</evidence>
<evidence type="ECO:0000313" key="3">
    <source>
        <dbReference type="EMBL" id="SFR54303.1"/>
    </source>
</evidence>
<gene>
    <name evidence="3" type="ORF">SAMN04488124_2290</name>
</gene>
<dbReference type="AlphaFoldDB" id="A0A1I6HIJ3"/>
<evidence type="ECO:0000313" key="4">
    <source>
        <dbReference type="Proteomes" id="UP000243250"/>
    </source>
</evidence>